<dbReference type="InterPro" id="IPR036388">
    <property type="entry name" value="WH-like_DNA-bd_sf"/>
</dbReference>
<accession>A0A7C0XBP7</accession>
<feature type="transmembrane region" description="Helical" evidence="6">
    <location>
        <begin position="44"/>
        <end position="63"/>
    </location>
</feature>
<dbReference type="PANTHER" id="PTHR30213">
    <property type="entry name" value="INNER MEMBRANE PROTEIN YHJD"/>
    <property type="match status" value="1"/>
</dbReference>
<dbReference type="InterPro" id="IPR036390">
    <property type="entry name" value="WH_DNA-bd_sf"/>
</dbReference>
<comment type="subcellular location">
    <subcellularLocation>
        <location evidence="1">Cell membrane</location>
        <topology evidence="1">Multi-pass membrane protein</topology>
    </subcellularLocation>
</comment>
<name>A0A7C0XBP7_UNCW3</name>
<keyword evidence="3 6" id="KW-0812">Transmembrane</keyword>
<dbReference type="Pfam" id="PF03631">
    <property type="entry name" value="Virul_fac_BrkB"/>
    <property type="match status" value="1"/>
</dbReference>
<evidence type="ECO:0000256" key="1">
    <source>
        <dbReference type="ARBA" id="ARBA00004651"/>
    </source>
</evidence>
<gene>
    <name evidence="7" type="ORF">ENG67_06025</name>
</gene>
<evidence type="ECO:0000256" key="2">
    <source>
        <dbReference type="ARBA" id="ARBA00022475"/>
    </source>
</evidence>
<keyword evidence="5 6" id="KW-0472">Membrane</keyword>
<feature type="transmembrane region" description="Helical" evidence="6">
    <location>
        <begin position="250"/>
        <end position="271"/>
    </location>
</feature>
<keyword evidence="4 6" id="KW-1133">Transmembrane helix</keyword>
<dbReference type="EMBL" id="DRBW01000221">
    <property type="protein sequence ID" value="HDM90742.1"/>
    <property type="molecule type" value="Genomic_DNA"/>
</dbReference>
<protein>
    <submittedName>
        <fullName evidence="7">YihY family inner membrane protein</fullName>
    </submittedName>
</protein>
<keyword evidence="2" id="KW-1003">Cell membrane</keyword>
<evidence type="ECO:0000256" key="3">
    <source>
        <dbReference type="ARBA" id="ARBA00022692"/>
    </source>
</evidence>
<evidence type="ECO:0000256" key="4">
    <source>
        <dbReference type="ARBA" id="ARBA00022989"/>
    </source>
</evidence>
<evidence type="ECO:0000256" key="5">
    <source>
        <dbReference type="ARBA" id="ARBA00023136"/>
    </source>
</evidence>
<sequence length="410" mass="46469">MSSVQQGNRGKPVPVTVVRRTWSFFKEVFSKFARDSCTIKAQSLSYITVLSLVPLSALSFSIFSQFSSFQSLENKVKEFIFSNFLPSSSAKIQAYLSEFVENTTVLSIFGITVLVVTSVFFLDAVERTFNDIWGVEERRPWLRRFASFWSFITLAPLFLALSIYVSSFVGKHISIEGFPILKWLSYHLVSVFIAWIAFFLGYYLLPYTDVDAKSAFKGSLFTAVLWEIVKKGFDWYITNMTNFGKVYGSLGLIPVFLFWVYLVWLIVLLGGEVTYLLEWPSGKKPGTPYYSIKLLLMLADHFERGGGPLKVKELVENCRLERKKINQLLETFSARGWIVGANGGYILAVPPDRIVLSEVLEVVGALNMEVPPEENDRLSRVIARLTEELKGKVEEGFEGLTLKEALSWTA</sequence>
<dbReference type="AlphaFoldDB" id="A0A7C0XBP7"/>
<dbReference type="SUPFAM" id="SSF46785">
    <property type="entry name" value="Winged helix' DNA-binding domain"/>
    <property type="match status" value="1"/>
</dbReference>
<dbReference type="PANTHER" id="PTHR30213:SF0">
    <property type="entry name" value="UPF0761 MEMBRANE PROTEIN YIHY"/>
    <property type="match status" value="1"/>
</dbReference>
<organism evidence="7">
    <name type="scientific">candidate division WOR-3 bacterium</name>
    <dbReference type="NCBI Taxonomy" id="2052148"/>
    <lineage>
        <taxon>Bacteria</taxon>
        <taxon>Bacteria division WOR-3</taxon>
    </lineage>
</organism>
<reference evidence="7" key="1">
    <citation type="journal article" date="2020" name="mSystems">
        <title>Genome- and Community-Level Interaction Insights into Carbon Utilization and Element Cycling Functions of Hydrothermarchaeota in Hydrothermal Sediment.</title>
        <authorList>
            <person name="Zhou Z."/>
            <person name="Liu Y."/>
            <person name="Xu W."/>
            <person name="Pan J."/>
            <person name="Luo Z.H."/>
            <person name="Li M."/>
        </authorList>
    </citation>
    <scope>NUCLEOTIDE SEQUENCE [LARGE SCALE GENOMIC DNA]</scope>
    <source>
        <strain evidence="7">HyVt-237</strain>
    </source>
</reference>
<feature type="transmembrane region" description="Helical" evidence="6">
    <location>
        <begin position="146"/>
        <end position="165"/>
    </location>
</feature>
<proteinExistence type="predicted"/>
<dbReference type="InterPro" id="IPR017039">
    <property type="entry name" value="Virul_fac_BrkB"/>
</dbReference>
<dbReference type="InterPro" id="IPR000944">
    <property type="entry name" value="Tscrpt_reg_Rrf2"/>
</dbReference>
<dbReference type="Pfam" id="PF02082">
    <property type="entry name" value="Rrf2"/>
    <property type="match status" value="1"/>
</dbReference>
<feature type="transmembrane region" description="Helical" evidence="6">
    <location>
        <begin position="105"/>
        <end position="125"/>
    </location>
</feature>
<evidence type="ECO:0000256" key="6">
    <source>
        <dbReference type="SAM" id="Phobius"/>
    </source>
</evidence>
<evidence type="ECO:0000313" key="7">
    <source>
        <dbReference type="EMBL" id="HDM90742.1"/>
    </source>
</evidence>
<dbReference type="Proteomes" id="UP000885931">
    <property type="component" value="Unassembled WGS sequence"/>
</dbReference>
<dbReference type="Gene3D" id="1.10.10.10">
    <property type="entry name" value="Winged helix-like DNA-binding domain superfamily/Winged helix DNA-binding domain"/>
    <property type="match status" value="1"/>
</dbReference>
<dbReference type="GO" id="GO:0005886">
    <property type="term" value="C:plasma membrane"/>
    <property type="evidence" value="ECO:0007669"/>
    <property type="project" value="UniProtKB-SubCell"/>
</dbReference>
<dbReference type="NCBIfam" id="TIGR00765">
    <property type="entry name" value="yihY_not_rbn"/>
    <property type="match status" value="1"/>
</dbReference>
<feature type="transmembrane region" description="Helical" evidence="6">
    <location>
        <begin position="185"/>
        <end position="205"/>
    </location>
</feature>
<comment type="caution">
    <text evidence="7">The sequence shown here is derived from an EMBL/GenBank/DDBJ whole genome shotgun (WGS) entry which is preliminary data.</text>
</comment>